<gene>
    <name evidence="1" type="ORF">F4820DRAFT_447825</name>
</gene>
<evidence type="ECO:0000313" key="2">
    <source>
        <dbReference type="Proteomes" id="UP001497700"/>
    </source>
</evidence>
<organism evidence="1 2">
    <name type="scientific">Hypoxylon rubiginosum</name>
    <dbReference type="NCBI Taxonomy" id="110542"/>
    <lineage>
        <taxon>Eukaryota</taxon>
        <taxon>Fungi</taxon>
        <taxon>Dikarya</taxon>
        <taxon>Ascomycota</taxon>
        <taxon>Pezizomycotina</taxon>
        <taxon>Sordariomycetes</taxon>
        <taxon>Xylariomycetidae</taxon>
        <taxon>Xylariales</taxon>
        <taxon>Hypoxylaceae</taxon>
        <taxon>Hypoxylon</taxon>
    </lineage>
</organism>
<dbReference type="EMBL" id="MU393469">
    <property type="protein sequence ID" value="KAI4865617.1"/>
    <property type="molecule type" value="Genomic_DNA"/>
</dbReference>
<sequence length="368" mass="41781">MANTNDYIEPSKSSNSSPSQDPSPELNYGCSSWILSSQCASDLYEAGVKLWRKEDLVDIEAQLARSFETEYFTVRRIDGVVARIKNPMYRIQNPIWVPRLKTQGYWRLVRIKPDGPPETYLCPYLLEWRNQTVPRYEGVIEYSKSLFETKRQLWNSSITCELFRAQLQRLLNTGKRRITKVVCFGLGDMVTKTGEWEMNHRRDTGQQASETSDVEESLTQHAMALTMAEAIRHHTGVSVQLKAQDPAYREQTNEILSEHGFEIVGKFGAGGFAEIDDDTLVFAAFASTAISEILADISRPALVITTGGKKTFSDHTKVFSDAESPRTRQMWCEYSVSHFAVPSPERELFKPLTQMSIRTRMPGVEGAR</sequence>
<proteinExistence type="predicted"/>
<keyword evidence="2" id="KW-1185">Reference proteome</keyword>
<comment type="caution">
    <text evidence="1">The sequence shown here is derived from an EMBL/GenBank/DDBJ whole genome shotgun (WGS) entry which is preliminary data.</text>
</comment>
<protein>
    <submittedName>
        <fullName evidence="1">Uncharacterized protein</fullName>
    </submittedName>
</protein>
<dbReference type="Proteomes" id="UP001497700">
    <property type="component" value="Unassembled WGS sequence"/>
</dbReference>
<name>A0ACB9Z298_9PEZI</name>
<accession>A0ACB9Z298</accession>
<evidence type="ECO:0000313" key="1">
    <source>
        <dbReference type="EMBL" id="KAI4865617.1"/>
    </source>
</evidence>
<reference evidence="1 2" key="1">
    <citation type="journal article" date="2022" name="New Phytol.">
        <title>Ecological generalism drives hyperdiversity of secondary metabolite gene clusters in xylarialean endophytes.</title>
        <authorList>
            <person name="Franco M.E.E."/>
            <person name="Wisecaver J.H."/>
            <person name="Arnold A.E."/>
            <person name="Ju Y.M."/>
            <person name="Slot J.C."/>
            <person name="Ahrendt S."/>
            <person name="Moore L.P."/>
            <person name="Eastman K.E."/>
            <person name="Scott K."/>
            <person name="Konkel Z."/>
            <person name="Mondo S.J."/>
            <person name="Kuo A."/>
            <person name="Hayes R.D."/>
            <person name="Haridas S."/>
            <person name="Andreopoulos B."/>
            <person name="Riley R."/>
            <person name="LaButti K."/>
            <person name="Pangilinan J."/>
            <person name="Lipzen A."/>
            <person name="Amirebrahimi M."/>
            <person name="Yan J."/>
            <person name="Adam C."/>
            <person name="Keymanesh K."/>
            <person name="Ng V."/>
            <person name="Louie K."/>
            <person name="Northen T."/>
            <person name="Drula E."/>
            <person name="Henrissat B."/>
            <person name="Hsieh H.M."/>
            <person name="Youens-Clark K."/>
            <person name="Lutzoni F."/>
            <person name="Miadlikowska J."/>
            <person name="Eastwood D.C."/>
            <person name="Hamelin R.C."/>
            <person name="Grigoriev I.V."/>
            <person name="U'Ren J.M."/>
        </authorList>
    </citation>
    <scope>NUCLEOTIDE SEQUENCE [LARGE SCALE GENOMIC DNA]</scope>
    <source>
        <strain evidence="1 2">CBS 119005</strain>
    </source>
</reference>